<evidence type="ECO:0000313" key="1">
    <source>
        <dbReference type="EMBL" id="CEM61633.1"/>
    </source>
</evidence>
<dbReference type="AlphaFoldDB" id="A0A0B7GT41"/>
<organism evidence="1 2">
    <name type="scientific">Treponema phagedenis</name>
    <dbReference type="NCBI Taxonomy" id="162"/>
    <lineage>
        <taxon>Bacteria</taxon>
        <taxon>Pseudomonadati</taxon>
        <taxon>Spirochaetota</taxon>
        <taxon>Spirochaetia</taxon>
        <taxon>Spirochaetales</taxon>
        <taxon>Treponemataceae</taxon>
        <taxon>Treponema</taxon>
    </lineage>
</organism>
<name>A0A0B7GT41_TREPH</name>
<accession>A0A0B7GT41</accession>
<protein>
    <submittedName>
        <fullName evidence="1">Uncharacterized protein</fullName>
    </submittedName>
</protein>
<sequence>MQHFFDKSILKHCCCVELWVSMALYQLMHERRVDRYIEKKDRTMFGLFRRRSESN</sequence>
<keyword evidence="2" id="KW-1185">Reference proteome</keyword>
<dbReference type="Proteomes" id="UP000042527">
    <property type="component" value="Unassembled WGS sequence"/>
</dbReference>
<evidence type="ECO:0000313" key="2">
    <source>
        <dbReference type="Proteomes" id="UP000042527"/>
    </source>
</evidence>
<dbReference type="EMBL" id="CDNC01000012">
    <property type="protein sequence ID" value="CEM61633.1"/>
    <property type="molecule type" value="Genomic_DNA"/>
</dbReference>
<reference evidence="2" key="1">
    <citation type="submission" date="2015-01" db="EMBL/GenBank/DDBJ databases">
        <authorList>
            <person name="Manzoor Shahid"/>
            <person name="Zubair Saima"/>
        </authorList>
    </citation>
    <scope>NUCLEOTIDE SEQUENCE [LARGE SCALE GENOMIC DNA]</scope>
    <source>
        <strain evidence="2">V1</strain>
    </source>
</reference>
<gene>
    <name evidence="1" type="ORF">TPHV1_20170</name>
</gene>
<proteinExistence type="predicted"/>